<name>A0A1Q8RMR5_9PEZI</name>
<keyword evidence="3" id="KW-1185">Reference proteome</keyword>
<dbReference type="EMBL" id="MPGH01000162">
    <property type="protein sequence ID" value="OLN85636.1"/>
    <property type="molecule type" value="Genomic_DNA"/>
</dbReference>
<dbReference type="AlphaFoldDB" id="A0A1Q8RMR5"/>
<evidence type="ECO:0000256" key="1">
    <source>
        <dbReference type="SAM" id="MobiDB-lite"/>
    </source>
</evidence>
<feature type="region of interest" description="Disordered" evidence="1">
    <location>
        <begin position="1"/>
        <end position="32"/>
    </location>
</feature>
<accession>A0A1Q8RMR5</accession>
<organism evidence="2 3">
    <name type="scientific">Colletotrichum chlorophyti</name>
    <dbReference type="NCBI Taxonomy" id="708187"/>
    <lineage>
        <taxon>Eukaryota</taxon>
        <taxon>Fungi</taxon>
        <taxon>Dikarya</taxon>
        <taxon>Ascomycota</taxon>
        <taxon>Pezizomycotina</taxon>
        <taxon>Sordariomycetes</taxon>
        <taxon>Hypocreomycetidae</taxon>
        <taxon>Glomerellales</taxon>
        <taxon>Glomerellaceae</taxon>
        <taxon>Colletotrichum</taxon>
    </lineage>
</organism>
<gene>
    <name evidence="2" type="ORF">CCHL11_05788</name>
</gene>
<dbReference type="Proteomes" id="UP000186583">
    <property type="component" value="Unassembled WGS sequence"/>
</dbReference>
<evidence type="ECO:0000313" key="2">
    <source>
        <dbReference type="EMBL" id="OLN85636.1"/>
    </source>
</evidence>
<proteinExistence type="predicted"/>
<feature type="compositionally biased region" description="Polar residues" evidence="1">
    <location>
        <begin position="1"/>
        <end position="21"/>
    </location>
</feature>
<reference evidence="2 3" key="1">
    <citation type="submission" date="2016-11" db="EMBL/GenBank/DDBJ databases">
        <title>Draft Genome Assembly of Colletotrichum chlorophyti a pathogen of herbaceous plants.</title>
        <authorList>
            <person name="Gan P."/>
            <person name="Narusaka M."/>
            <person name="Tsushima A."/>
            <person name="Narusaka Y."/>
            <person name="Takano Y."/>
            <person name="Shirasu K."/>
        </authorList>
    </citation>
    <scope>NUCLEOTIDE SEQUENCE [LARGE SCALE GENOMIC DNA]</scope>
    <source>
        <strain evidence="2 3">NTL11</strain>
    </source>
</reference>
<evidence type="ECO:0008006" key="4">
    <source>
        <dbReference type="Google" id="ProtNLM"/>
    </source>
</evidence>
<comment type="caution">
    <text evidence="2">The sequence shown here is derived from an EMBL/GenBank/DDBJ whole genome shotgun (WGS) entry which is preliminary data.</text>
</comment>
<protein>
    <recommendedName>
        <fullName evidence="4">Integral membrane protein</fullName>
    </recommendedName>
</protein>
<dbReference type="STRING" id="708187.A0A1Q8RMR5"/>
<sequence length="632" mass="72067">MFDQLSTQLKETTLQDTTSSREAPLGPEDEEFHDWKRPIPLLTDHGKANDVIMECPEQRELDYEAEWYRVLETPDFLICTRCHKMYLSGTPFSASLERVTQPKGRCRFNVPRLTRLLLPEYLKHKDDRPIKAFMSHRLSVQDCKGQRGATGKAGIKWFQTTDARLSGFISCEACHEDTVLGTSFRHHFVAYDVSQPADNTWACDICIPFINRSLVKYSKRPVDSWEDWVQAAVKHMNLPQCEKKPVTPLSRQWMQLRSRPDFDLKICEKCFQETLAATSLEEYFEVVYQEPSATGVDWMDQALGYRTAPIVHYLCSATSLPVYVAIAAAKSQKDINVLSKALEVILPNPHCTGEGITNGTWYTLAGGGCDGYNICAACHAAYVATWELNHFYQPSKNIDSTQTILCSFSRPAPRWSQHMYRMQEAVETGVWPRYSGFVRKFDGIPPCAKEELVPSRKWYGWDDCTICSECYITFCRESSPAPGVEMAYNNEAVEDKRMCCLYSPRMRQKWIQACEKGSADELVEFSRLRHGVYIQTVLQVKMLRRMQELQMINAMHAGQMSVMYQGIESMRIVTGTTDGYQHGNSTLGWHATSEGATSAAFRNEMQAGMSQSKSASTWMMIAQLTEKWLEVE</sequence>
<dbReference type="OrthoDB" id="5324692at2759"/>
<evidence type="ECO:0000313" key="3">
    <source>
        <dbReference type="Proteomes" id="UP000186583"/>
    </source>
</evidence>